<protein>
    <submittedName>
        <fullName evidence="2">Uncharacterized protein</fullName>
    </submittedName>
</protein>
<organism evidence="2 3">
    <name type="scientific">Clavelina lepadiformis</name>
    <name type="common">Light-bulb sea squirt</name>
    <name type="synonym">Ascidia lepadiformis</name>
    <dbReference type="NCBI Taxonomy" id="159417"/>
    <lineage>
        <taxon>Eukaryota</taxon>
        <taxon>Metazoa</taxon>
        <taxon>Chordata</taxon>
        <taxon>Tunicata</taxon>
        <taxon>Ascidiacea</taxon>
        <taxon>Aplousobranchia</taxon>
        <taxon>Clavelinidae</taxon>
        <taxon>Clavelina</taxon>
    </lineage>
</organism>
<keyword evidence="1" id="KW-1133">Transmembrane helix</keyword>
<reference evidence="2 3" key="1">
    <citation type="submission" date="2024-02" db="EMBL/GenBank/DDBJ databases">
        <authorList>
            <person name="Daric V."/>
            <person name="Darras S."/>
        </authorList>
    </citation>
    <scope>NUCLEOTIDE SEQUENCE [LARGE SCALE GENOMIC DNA]</scope>
</reference>
<proteinExistence type="predicted"/>
<name>A0ABP0GIY0_CLALP</name>
<dbReference type="Gene3D" id="1.20.1070.10">
    <property type="entry name" value="Rhodopsin 7-helix transmembrane proteins"/>
    <property type="match status" value="1"/>
</dbReference>
<dbReference type="EMBL" id="CAWYQH010000119">
    <property type="protein sequence ID" value="CAK8691497.1"/>
    <property type="molecule type" value="Genomic_DNA"/>
</dbReference>
<evidence type="ECO:0000313" key="3">
    <source>
        <dbReference type="Proteomes" id="UP001642483"/>
    </source>
</evidence>
<evidence type="ECO:0000313" key="2">
    <source>
        <dbReference type="EMBL" id="CAK8691497.1"/>
    </source>
</evidence>
<gene>
    <name evidence="2" type="ORF">CVLEPA_LOCUS24201</name>
</gene>
<sequence length="143" mass="16026">MNNSSHADTTSATSRLALSICGYPTFCSVKSHNVCTDSPLGECSECRTLNTKIADIRRWKTDSYGSAIANVGGMGFMLFYASSLNHLCYMTIQRFIAVKWPHYYNEQTLYSIYFHLLIVWAYSVLIASIPGKVLTYNIDPITS</sequence>
<evidence type="ECO:0000256" key="1">
    <source>
        <dbReference type="SAM" id="Phobius"/>
    </source>
</evidence>
<keyword evidence="3" id="KW-1185">Reference proteome</keyword>
<keyword evidence="1" id="KW-0472">Membrane</keyword>
<feature type="transmembrane region" description="Helical" evidence="1">
    <location>
        <begin position="112"/>
        <end position="129"/>
    </location>
</feature>
<comment type="caution">
    <text evidence="2">The sequence shown here is derived from an EMBL/GenBank/DDBJ whole genome shotgun (WGS) entry which is preliminary data.</text>
</comment>
<feature type="transmembrane region" description="Helical" evidence="1">
    <location>
        <begin position="67"/>
        <end position="92"/>
    </location>
</feature>
<dbReference type="SUPFAM" id="SSF81321">
    <property type="entry name" value="Family A G protein-coupled receptor-like"/>
    <property type="match status" value="1"/>
</dbReference>
<dbReference type="Proteomes" id="UP001642483">
    <property type="component" value="Unassembled WGS sequence"/>
</dbReference>
<accession>A0ABP0GIY0</accession>
<keyword evidence="1" id="KW-0812">Transmembrane</keyword>